<dbReference type="InterPro" id="IPR003598">
    <property type="entry name" value="Ig_sub2"/>
</dbReference>
<dbReference type="SMART" id="SM00408">
    <property type="entry name" value="IGc2"/>
    <property type="match status" value="1"/>
</dbReference>
<accession>A0ABD0XBN2</accession>
<feature type="domain" description="Ig-like" evidence="2">
    <location>
        <begin position="148"/>
        <end position="241"/>
    </location>
</feature>
<comment type="caution">
    <text evidence="3">The sequence shown here is derived from an EMBL/GenBank/DDBJ whole genome shotgun (WGS) entry which is preliminary data.</text>
</comment>
<dbReference type="EMBL" id="JAGEUA010000002">
    <property type="protein sequence ID" value="KAL1006368.1"/>
    <property type="molecule type" value="Genomic_DNA"/>
</dbReference>
<keyword evidence="1" id="KW-1133">Transmembrane helix</keyword>
<proteinExistence type="predicted"/>
<dbReference type="InterPro" id="IPR036179">
    <property type="entry name" value="Ig-like_dom_sf"/>
</dbReference>
<keyword evidence="1" id="KW-0812">Transmembrane</keyword>
<evidence type="ECO:0000256" key="1">
    <source>
        <dbReference type="SAM" id="Phobius"/>
    </source>
</evidence>
<feature type="domain" description="Ig-like" evidence="2">
    <location>
        <begin position="250"/>
        <end position="333"/>
    </location>
</feature>
<keyword evidence="1" id="KW-0472">Membrane</keyword>
<dbReference type="InterPro" id="IPR013783">
    <property type="entry name" value="Ig-like_fold"/>
</dbReference>
<evidence type="ECO:0000313" key="4">
    <source>
        <dbReference type="Proteomes" id="UP001557470"/>
    </source>
</evidence>
<sequence length="388" mass="43099">MTYTENVFCIGLFISGVLTDSSERPLITTMPNKINVLSDSCVQIPCAFEILNTFSNDFNKSTNISGVWLKGGMNFATNPSIVIFNSSKTDSKFQWQIIGDLFQKNCTTVFYNVKNSYTDKYFFRIDTNGPFYATDIYMQVQIVVHDVPPIPTMTDSVEVKEGTLVSLNCSVVAPCPEHPPKLTWTLPTKSTPEEQLQENSDQTKSVVSMVTFTPSYLHNEKNIICTAVYPVGTSYKTGEINRTLHVLFSPKDTSASISPSVPVSVGSCVNLTCSSTANPPVTNYTWFRISEGKPTQVSSRQNYTLNVTVEDGGLYYCEAANDVGLGKSQEVLLPIKGQDQPVSPLVYGIVGRTSIIILIMILIAFFGWKRKSRFPDQLERTDNPLEQE</sequence>
<dbReference type="CDD" id="cd00096">
    <property type="entry name" value="Ig"/>
    <property type="match status" value="1"/>
</dbReference>
<dbReference type="InterPro" id="IPR003599">
    <property type="entry name" value="Ig_sub"/>
</dbReference>
<evidence type="ECO:0000259" key="2">
    <source>
        <dbReference type="PROSITE" id="PS50835"/>
    </source>
</evidence>
<name>A0ABD0XBN2_UMBPY</name>
<dbReference type="Gene3D" id="2.60.40.10">
    <property type="entry name" value="Immunoglobulins"/>
    <property type="match status" value="3"/>
</dbReference>
<dbReference type="InterPro" id="IPR007110">
    <property type="entry name" value="Ig-like_dom"/>
</dbReference>
<dbReference type="SMART" id="SM00409">
    <property type="entry name" value="IG"/>
    <property type="match status" value="2"/>
</dbReference>
<keyword evidence="4" id="KW-1185">Reference proteome</keyword>
<dbReference type="Proteomes" id="UP001557470">
    <property type="component" value="Unassembled WGS sequence"/>
</dbReference>
<protein>
    <recommendedName>
        <fullName evidence="2">Ig-like domain-containing protein</fullName>
    </recommendedName>
</protein>
<dbReference type="PANTHER" id="PTHR46484">
    <property type="entry name" value="SI:CH211-171H4.5-RELATED"/>
    <property type="match status" value="1"/>
</dbReference>
<dbReference type="PROSITE" id="PS50835">
    <property type="entry name" value="IG_LIKE"/>
    <property type="match status" value="2"/>
</dbReference>
<dbReference type="PANTHER" id="PTHR46484:SF8">
    <property type="entry name" value="B-CELL RECEPTOR CD22-LIKE-RELATED"/>
    <property type="match status" value="1"/>
</dbReference>
<feature type="transmembrane region" description="Helical" evidence="1">
    <location>
        <begin position="345"/>
        <end position="368"/>
    </location>
</feature>
<dbReference type="AlphaFoldDB" id="A0ABD0XBN2"/>
<reference evidence="3 4" key="1">
    <citation type="submission" date="2024-06" db="EMBL/GenBank/DDBJ databases">
        <authorList>
            <person name="Pan Q."/>
            <person name="Wen M."/>
            <person name="Jouanno E."/>
            <person name="Zahm M."/>
            <person name="Klopp C."/>
            <person name="Cabau C."/>
            <person name="Louis A."/>
            <person name="Berthelot C."/>
            <person name="Parey E."/>
            <person name="Roest Crollius H."/>
            <person name="Montfort J."/>
            <person name="Robinson-Rechavi M."/>
            <person name="Bouchez O."/>
            <person name="Lampietro C."/>
            <person name="Lopez Roques C."/>
            <person name="Donnadieu C."/>
            <person name="Postlethwait J."/>
            <person name="Bobe J."/>
            <person name="Verreycken H."/>
            <person name="Guiguen Y."/>
        </authorList>
    </citation>
    <scope>NUCLEOTIDE SEQUENCE [LARGE SCALE GENOMIC DNA]</scope>
    <source>
        <strain evidence="3">Up_M1</strain>
        <tissue evidence="3">Testis</tissue>
    </source>
</reference>
<dbReference type="Pfam" id="PF13895">
    <property type="entry name" value="Ig_2"/>
    <property type="match status" value="1"/>
</dbReference>
<gene>
    <name evidence="3" type="ORF">UPYG_G00071440</name>
</gene>
<dbReference type="SUPFAM" id="SSF48726">
    <property type="entry name" value="Immunoglobulin"/>
    <property type="match status" value="2"/>
</dbReference>
<organism evidence="3 4">
    <name type="scientific">Umbra pygmaea</name>
    <name type="common">Eastern mudminnow</name>
    <dbReference type="NCBI Taxonomy" id="75934"/>
    <lineage>
        <taxon>Eukaryota</taxon>
        <taxon>Metazoa</taxon>
        <taxon>Chordata</taxon>
        <taxon>Craniata</taxon>
        <taxon>Vertebrata</taxon>
        <taxon>Euteleostomi</taxon>
        <taxon>Actinopterygii</taxon>
        <taxon>Neopterygii</taxon>
        <taxon>Teleostei</taxon>
        <taxon>Protacanthopterygii</taxon>
        <taxon>Esociformes</taxon>
        <taxon>Umbridae</taxon>
        <taxon>Umbra</taxon>
    </lineage>
</organism>
<evidence type="ECO:0000313" key="3">
    <source>
        <dbReference type="EMBL" id="KAL1006368.1"/>
    </source>
</evidence>